<dbReference type="Proteomes" id="UP000887578">
    <property type="component" value="Unplaced"/>
</dbReference>
<evidence type="ECO:0000256" key="1">
    <source>
        <dbReference type="SAM" id="SignalP"/>
    </source>
</evidence>
<organism evidence="2 3">
    <name type="scientific">Panagrolaimus davidi</name>
    <dbReference type="NCBI Taxonomy" id="227884"/>
    <lineage>
        <taxon>Eukaryota</taxon>
        <taxon>Metazoa</taxon>
        <taxon>Ecdysozoa</taxon>
        <taxon>Nematoda</taxon>
        <taxon>Chromadorea</taxon>
        <taxon>Rhabditida</taxon>
        <taxon>Tylenchina</taxon>
        <taxon>Panagrolaimomorpha</taxon>
        <taxon>Panagrolaimoidea</taxon>
        <taxon>Panagrolaimidae</taxon>
        <taxon>Panagrolaimus</taxon>
    </lineage>
</organism>
<sequence length="105" mass="11418">MAFFKFILLSFVFFMALIQLFEAASLSDKNPAVKMPENKIPAIDIPLNNGSLISDDAELAATKSKCGGGCTSSSQCANYDGGNTDCRCSWFSCKLYNKKTGKEIQ</sequence>
<protein>
    <submittedName>
        <fullName evidence="3">Uncharacterized protein</fullName>
    </submittedName>
</protein>
<evidence type="ECO:0000313" key="2">
    <source>
        <dbReference type="Proteomes" id="UP000887578"/>
    </source>
</evidence>
<dbReference type="WBParaSite" id="PDA_v2.g20765.t1">
    <property type="protein sequence ID" value="PDA_v2.g20765.t1"/>
    <property type="gene ID" value="PDA_v2.g20765"/>
</dbReference>
<evidence type="ECO:0000313" key="3">
    <source>
        <dbReference type="WBParaSite" id="PDA_v2.g20765.t1"/>
    </source>
</evidence>
<keyword evidence="1" id="KW-0732">Signal</keyword>
<name>A0A914PWM7_9BILA</name>
<dbReference type="AlphaFoldDB" id="A0A914PWM7"/>
<feature type="chain" id="PRO_5037205590" evidence="1">
    <location>
        <begin position="24"/>
        <end position="105"/>
    </location>
</feature>
<reference evidence="3" key="1">
    <citation type="submission" date="2022-11" db="UniProtKB">
        <authorList>
            <consortium name="WormBaseParasite"/>
        </authorList>
    </citation>
    <scope>IDENTIFICATION</scope>
</reference>
<feature type="signal peptide" evidence="1">
    <location>
        <begin position="1"/>
        <end position="23"/>
    </location>
</feature>
<proteinExistence type="predicted"/>
<keyword evidence="2" id="KW-1185">Reference proteome</keyword>
<accession>A0A914PWM7</accession>